<dbReference type="InterPro" id="IPR047217">
    <property type="entry name" value="S49_SppA_67K_type_N"/>
</dbReference>
<keyword evidence="5" id="KW-0720">Serine protease</keyword>
<evidence type="ECO:0000256" key="1">
    <source>
        <dbReference type="ARBA" id="ARBA00004370"/>
    </source>
</evidence>
<feature type="active site" description="Proton donor/acceptor" evidence="7">
    <location>
        <position position="205"/>
    </location>
</feature>
<feature type="domain" description="Peptidase S49" evidence="8">
    <location>
        <begin position="132"/>
        <end position="285"/>
    </location>
</feature>
<dbReference type="SUPFAM" id="SSF52096">
    <property type="entry name" value="ClpP/crotonase"/>
    <property type="match status" value="2"/>
</dbReference>
<comment type="caution">
    <text evidence="9">The sequence shown here is derived from an EMBL/GenBank/DDBJ whole genome shotgun (WGS) entry which is preliminary data.</text>
</comment>
<keyword evidence="10" id="KW-1185">Reference proteome</keyword>
<feature type="active site" description="Nucleophile" evidence="7">
    <location>
        <position position="405"/>
    </location>
</feature>
<comment type="similarity">
    <text evidence="2">Belongs to the peptidase S49 family.</text>
</comment>
<evidence type="ECO:0000259" key="8">
    <source>
        <dbReference type="Pfam" id="PF01343"/>
    </source>
</evidence>
<dbReference type="CDD" id="cd07023">
    <property type="entry name" value="S49_Sppa_N_C"/>
    <property type="match status" value="1"/>
</dbReference>
<dbReference type="Gene3D" id="3.90.226.10">
    <property type="entry name" value="2-enoyl-CoA Hydratase, Chain A, domain 1"/>
    <property type="match status" value="3"/>
</dbReference>
<dbReference type="NCBIfam" id="TIGR00706">
    <property type="entry name" value="SppA_dom"/>
    <property type="match status" value="1"/>
</dbReference>
<evidence type="ECO:0000256" key="5">
    <source>
        <dbReference type="ARBA" id="ARBA00022825"/>
    </source>
</evidence>
<evidence type="ECO:0000256" key="7">
    <source>
        <dbReference type="PIRSR" id="PIRSR001217-1"/>
    </source>
</evidence>
<keyword evidence="6" id="KW-0472">Membrane</keyword>
<evidence type="ECO:0000256" key="3">
    <source>
        <dbReference type="ARBA" id="ARBA00022670"/>
    </source>
</evidence>
<dbReference type="OrthoDB" id="45421at2759"/>
<keyword evidence="4" id="KW-0378">Hydrolase</keyword>
<keyword evidence="3" id="KW-0645">Protease</keyword>
<evidence type="ECO:0000256" key="6">
    <source>
        <dbReference type="ARBA" id="ARBA00023136"/>
    </source>
</evidence>
<dbReference type="NCBIfam" id="TIGR00705">
    <property type="entry name" value="SppA_67K"/>
    <property type="match status" value="1"/>
</dbReference>
<dbReference type="Pfam" id="PF01343">
    <property type="entry name" value="Peptidase_S49"/>
    <property type="match status" value="2"/>
</dbReference>
<reference evidence="9" key="1">
    <citation type="submission" date="2020-01" db="EMBL/GenBank/DDBJ databases">
        <title>Development of genomics and gene disruption for Polysphondylium violaceum indicates a role for the polyketide synthase stlB in stalk morphogenesis.</title>
        <authorList>
            <person name="Narita B."/>
            <person name="Kawabe Y."/>
            <person name="Kin K."/>
            <person name="Saito T."/>
            <person name="Gibbs R."/>
            <person name="Kuspa A."/>
            <person name="Muzny D."/>
            <person name="Queller D."/>
            <person name="Richards S."/>
            <person name="Strassman J."/>
            <person name="Sucgang R."/>
            <person name="Worley K."/>
            <person name="Schaap P."/>
        </authorList>
    </citation>
    <scope>NUCLEOTIDE SEQUENCE</scope>
    <source>
        <strain evidence="9">QSvi11</strain>
    </source>
</reference>
<dbReference type="InterPro" id="IPR004634">
    <property type="entry name" value="Pept_S49_pIV"/>
</dbReference>
<name>A0A8J4V0Z5_9MYCE</name>
<dbReference type="EMBL" id="AJWJ01000059">
    <property type="protein sequence ID" value="KAF2076485.1"/>
    <property type="molecule type" value="Genomic_DNA"/>
</dbReference>
<evidence type="ECO:0000256" key="2">
    <source>
        <dbReference type="ARBA" id="ARBA00008683"/>
    </source>
</evidence>
<proteinExistence type="inferred from homology"/>
<accession>A0A8J4V0Z5</accession>
<comment type="subcellular location">
    <subcellularLocation>
        <location evidence="1">Membrane</location>
    </subcellularLocation>
</comment>
<dbReference type="PANTHER" id="PTHR33209:SF1">
    <property type="entry name" value="PEPTIDASE S49 DOMAIN-CONTAINING PROTEIN"/>
    <property type="match status" value="1"/>
</dbReference>
<evidence type="ECO:0000313" key="10">
    <source>
        <dbReference type="Proteomes" id="UP000695562"/>
    </source>
</evidence>
<dbReference type="GO" id="GO:0016020">
    <property type="term" value="C:membrane"/>
    <property type="evidence" value="ECO:0007669"/>
    <property type="project" value="UniProtKB-SubCell"/>
</dbReference>
<dbReference type="PIRSF" id="PIRSF001217">
    <property type="entry name" value="Protease_4_SppA"/>
    <property type="match status" value="1"/>
</dbReference>
<feature type="domain" description="Peptidase S49" evidence="8">
    <location>
        <begin position="388"/>
        <end position="543"/>
    </location>
</feature>
<dbReference type="InterPro" id="IPR002142">
    <property type="entry name" value="Peptidase_S49"/>
</dbReference>
<dbReference type="GO" id="GO:0006465">
    <property type="term" value="P:signal peptide processing"/>
    <property type="evidence" value="ECO:0007669"/>
    <property type="project" value="InterPro"/>
</dbReference>
<dbReference type="CDD" id="cd07018">
    <property type="entry name" value="S49_SppA_67K_type"/>
    <property type="match status" value="1"/>
</dbReference>
<gene>
    <name evidence="9" type="ORF">CYY_002225</name>
</gene>
<organism evidence="9 10">
    <name type="scientific">Polysphondylium violaceum</name>
    <dbReference type="NCBI Taxonomy" id="133409"/>
    <lineage>
        <taxon>Eukaryota</taxon>
        <taxon>Amoebozoa</taxon>
        <taxon>Evosea</taxon>
        <taxon>Eumycetozoa</taxon>
        <taxon>Dictyostelia</taxon>
        <taxon>Dictyosteliales</taxon>
        <taxon>Dictyosteliaceae</taxon>
        <taxon>Polysphondylium</taxon>
    </lineage>
</organism>
<evidence type="ECO:0000313" key="9">
    <source>
        <dbReference type="EMBL" id="KAF2076485.1"/>
    </source>
</evidence>
<evidence type="ECO:0000256" key="4">
    <source>
        <dbReference type="ARBA" id="ARBA00022801"/>
    </source>
</evidence>
<sequence length="642" mass="70858">MGSKQQQLVDLCKNVDLGKIVKFINDRPSLKFFLVSTTVTSLYSLLSKFANRVRQNTVIEIDLSGDIEFTNIEPNPIEKIVDRGVVYFRDLIEGIEKAANDKRIIGLIVKLGGNLKLSFADIQEFRASIQYFKSKGKKSVCYADSFNEFSTGIAHYYIASVFNDVYIAPSGTVNIINPKFNFPFIKKTLDKLGCLPEFFKRKEYKSAANTLTEEQMTEAEKESLKALFADLYAQISGDISKDRSIPLETLHQLFESGPFNSDKALVSKLVDSTLYKDEVYNVTSEKLSSISKKLNYLFLNKYNTLTPALYSKRNKNHTFAYISAEGAIYRGVGKNRLNGGPTIGGESLSLAIRSAALDKNIKAIIIRVNSPGGSYIASDTVHHEIEQAKAKGKKVVVSMGTYAASGGYFISCNADKIVAQPATITGSIGVICGKINVKQMFEKIGVTYDSLLFNENGKGEHSTLFSALDSYTEKEEAEINNFLDFIYQDFTTKVAKGRRLNLPQVEEVARGRVWTGKQAFERGLVDKLGGLHEAIELAKELTNAPQTVTPHIVKYPKENLVSLLASSKPPRNSEELDKRGTPSSMIAASPLSLVSTISRVSSFVQGFSGISNILIKSLSPFTQSNDLAHCSIDSHPASLIEF</sequence>
<dbReference type="GO" id="GO:0008236">
    <property type="term" value="F:serine-type peptidase activity"/>
    <property type="evidence" value="ECO:0007669"/>
    <property type="project" value="UniProtKB-KW"/>
</dbReference>
<dbReference type="InterPro" id="IPR004635">
    <property type="entry name" value="Pept_S49_SppA"/>
</dbReference>
<dbReference type="Proteomes" id="UP000695562">
    <property type="component" value="Unassembled WGS sequence"/>
</dbReference>
<dbReference type="PANTHER" id="PTHR33209">
    <property type="entry name" value="PROTEASE 4"/>
    <property type="match status" value="1"/>
</dbReference>
<dbReference type="AlphaFoldDB" id="A0A8J4V0Z5"/>
<dbReference type="InterPro" id="IPR047272">
    <property type="entry name" value="S49_SppA_C"/>
</dbReference>
<protein>
    <recommendedName>
        <fullName evidence="8">Peptidase S49 domain-containing protein</fullName>
    </recommendedName>
</protein>
<dbReference type="InterPro" id="IPR029045">
    <property type="entry name" value="ClpP/crotonase-like_dom_sf"/>
</dbReference>